<dbReference type="PANTHER" id="PTHR33110">
    <property type="entry name" value="F-BOX/KELCH-REPEAT PROTEIN-RELATED"/>
    <property type="match status" value="1"/>
</dbReference>
<sequence length="500" mass="55665">MGSTRLNNSEGVKPFACTWDPFAASQRKQVHASRRIRSAAACATGAAFLGNPRASSSPRLPLFLPSSSSPVPPPLPILPTPNQYQSIRPAILLPSPSFVMARPRRCWDDLPEDLAALIASRLPFFPDAVRMSAMCRSWRAGALQGLPRPHPPQLPWLLLPYRRVCEHPRRGVRVARFFCVADFLARRFKLPMDTGGARFFGSYPGGWIFIARGQSSGHILLNAHSHDRVELPDTTLPTAILPGPGAVLIQHRSTSRDLGVILLAATLSSSPVPRANCVAAAIVALVTPGFPRRIVIWRIGSQRISCCYDAKVDLEDVVFYNGQFHFITSGGHLLLVEPVFEEDGPLEQLQGVIQYHRFRGARFEYSHIKGRYLAVSRGELLMVVRLSLADQKLTSTFRVFQADFADGQWNELYGLDGRMIFVGRGSSRCYEAEHFGGWEGVYYHDECFGDVDMIHGVQEARRKYPSSDNGIWSGPPDNILTFVYRALAPSLYSCPVWFYP</sequence>
<dbReference type="Pfam" id="PF03478">
    <property type="entry name" value="Beta-prop_KIB1-4"/>
    <property type="match status" value="1"/>
</dbReference>
<proteinExistence type="predicted"/>
<dbReference type="InterPro" id="IPR005174">
    <property type="entry name" value="KIB1-4_b-propeller"/>
</dbReference>
<dbReference type="SUPFAM" id="SSF81383">
    <property type="entry name" value="F-box domain"/>
    <property type="match status" value="1"/>
</dbReference>
<accession>A0ABC8XK29</accession>
<reference evidence="2 3" key="2">
    <citation type="submission" date="2024-10" db="EMBL/GenBank/DDBJ databases">
        <authorList>
            <person name="Ryan C."/>
        </authorList>
    </citation>
    <scope>NUCLEOTIDE SEQUENCE [LARGE SCALE GENOMIC DNA]</scope>
</reference>
<dbReference type="PANTHER" id="PTHR33110:SF71">
    <property type="entry name" value="F-BOX_KELCH-REPEAT PROTEIN"/>
    <property type="match status" value="1"/>
</dbReference>
<gene>
    <name evidence="2" type="ORF">URODEC1_LOCUS23304</name>
</gene>
<dbReference type="AlphaFoldDB" id="A0ABC8XK29"/>
<dbReference type="Proteomes" id="UP001497457">
    <property type="component" value="Chromosome 14rd"/>
</dbReference>
<evidence type="ECO:0000259" key="1">
    <source>
        <dbReference type="Pfam" id="PF03478"/>
    </source>
</evidence>
<keyword evidence="3" id="KW-1185">Reference proteome</keyword>
<organism evidence="2 3">
    <name type="scientific">Urochloa decumbens</name>
    <dbReference type="NCBI Taxonomy" id="240449"/>
    <lineage>
        <taxon>Eukaryota</taxon>
        <taxon>Viridiplantae</taxon>
        <taxon>Streptophyta</taxon>
        <taxon>Embryophyta</taxon>
        <taxon>Tracheophyta</taxon>
        <taxon>Spermatophyta</taxon>
        <taxon>Magnoliopsida</taxon>
        <taxon>Liliopsida</taxon>
        <taxon>Poales</taxon>
        <taxon>Poaceae</taxon>
        <taxon>PACMAD clade</taxon>
        <taxon>Panicoideae</taxon>
        <taxon>Panicodae</taxon>
        <taxon>Paniceae</taxon>
        <taxon>Melinidinae</taxon>
        <taxon>Urochloa</taxon>
    </lineage>
</organism>
<name>A0ABC8XK29_9POAL</name>
<evidence type="ECO:0000313" key="3">
    <source>
        <dbReference type="Proteomes" id="UP001497457"/>
    </source>
</evidence>
<evidence type="ECO:0000313" key="2">
    <source>
        <dbReference type="EMBL" id="CAL4925397.1"/>
    </source>
</evidence>
<feature type="domain" description="KIB1-4 beta-propeller" evidence="1">
    <location>
        <begin position="185"/>
        <end position="445"/>
    </location>
</feature>
<dbReference type="Gene3D" id="1.20.1280.50">
    <property type="match status" value="1"/>
</dbReference>
<reference evidence="3" key="1">
    <citation type="submission" date="2024-06" db="EMBL/GenBank/DDBJ databases">
        <authorList>
            <person name="Ryan C."/>
        </authorList>
    </citation>
    <scope>NUCLEOTIDE SEQUENCE [LARGE SCALE GENOMIC DNA]</scope>
</reference>
<dbReference type="EMBL" id="OZ075124">
    <property type="protein sequence ID" value="CAL4925397.1"/>
    <property type="molecule type" value="Genomic_DNA"/>
</dbReference>
<dbReference type="InterPro" id="IPR036047">
    <property type="entry name" value="F-box-like_dom_sf"/>
</dbReference>
<protein>
    <recommendedName>
        <fullName evidence="1">KIB1-4 beta-propeller domain-containing protein</fullName>
    </recommendedName>
</protein>